<comment type="subcellular location">
    <subcellularLocation>
        <location evidence="1">Membrane</location>
        <topology evidence="1">Multi-pass membrane protein</topology>
    </subcellularLocation>
</comment>
<keyword evidence="3 8" id="KW-0813">Transport</keyword>
<dbReference type="Proteomes" id="UP000279236">
    <property type="component" value="Unassembled WGS sequence"/>
</dbReference>
<evidence type="ECO:0000256" key="1">
    <source>
        <dbReference type="ARBA" id="ARBA00004141"/>
    </source>
</evidence>
<dbReference type="SUPFAM" id="SSF103473">
    <property type="entry name" value="MFS general substrate transporter"/>
    <property type="match status" value="1"/>
</dbReference>
<accession>A0A427Y1W1</accession>
<evidence type="ECO:0000256" key="2">
    <source>
        <dbReference type="ARBA" id="ARBA00010992"/>
    </source>
</evidence>
<dbReference type="InterPro" id="IPR020846">
    <property type="entry name" value="MFS_dom"/>
</dbReference>
<dbReference type="Gene3D" id="1.20.1250.20">
    <property type="entry name" value="MFS general substrate transporter like domains"/>
    <property type="match status" value="1"/>
</dbReference>
<evidence type="ECO:0000256" key="6">
    <source>
        <dbReference type="ARBA" id="ARBA00023136"/>
    </source>
</evidence>
<feature type="domain" description="Major facilitator superfamily (MFS) profile" evidence="10">
    <location>
        <begin position="1"/>
        <end position="453"/>
    </location>
</feature>
<evidence type="ECO:0000256" key="3">
    <source>
        <dbReference type="ARBA" id="ARBA00022448"/>
    </source>
</evidence>
<evidence type="ECO:0000256" key="7">
    <source>
        <dbReference type="ARBA" id="ARBA00049119"/>
    </source>
</evidence>
<name>A0A427Y1W1_9TREE</name>
<organism evidence="11 12">
    <name type="scientific">Apiotrichum porosum</name>
    <dbReference type="NCBI Taxonomy" id="105984"/>
    <lineage>
        <taxon>Eukaryota</taxon>
        <taxon>Fungi</taxon>
        <taxon>Dikarya</taxon>
        <taxon>Basidiomycota</taxon>
        <taxon>Agaricomycotina</taxon>
        <taxon>Tremellomycetes</taxon>
        <taxon>Trichosporonales</taxon>
        <taxon>Trichosporonaceae</taxon>
        <taxon>Apiotrichum</taxon>
    </lineage>
</organism>
<sequence length="509" mass="55777">MTKLTSILRGRACQRAITACCGAAFMLFGYDQGVMNTTDSGNGSSSLQGTVVAIYEIGCLFGSLFTFFAGETLGRRRTIMLGCSVLMVGAALQTSSYGIPQLIVGRIVTGLGNGINTSTVPVWHSETTAAHSRGRALAIELAVNIFGLMCAYWFDYGFSFVKSQAQFRAPIAFQIVFAVATIVIIQFCPESPRWLLKHGRENESRAVLEQLSLHSGPSKHAVLDHEFSLIKYALQEEEAATIKDKNGDPVSPIRACFTFGKERYFHRVMLGVGGQFIQQLCGINLISYYAPVIFEQSVGMSHNLSLLLSGANGVAYFLSSLIPIWLLDRVGRRPLMLFAAAGQCGCMAILAGTTSVKAGAPGIVAAVMLFMFNFFFAVGLLAIPWLLPAEYAPLPIRAPAAALASMSNWCFTFVVVEITPISISSIGWKTYVYFCVFNACFVPIIYFFYPETAQLTLEEIDLLFTGDKVLMHLPPHLREQHEHVVDDTIYGVEDDNSSKDVHQQHETKV</sequence>
<feature type="transmembrane region" description="Helical" evidence="9">
    <location>
        <begin position="399"/>
        <end position="419"/>
    </location>
</feature>
<comment type="catalytic activity">
    <reaction evidence="7">
        <text>myo-inositol(out) + H(+)(out) = myo-inositol(in) + H(+)(in)</text>
        <dbReference type="Rhea" id="RHEA:60364"/>
        <dbReference type="ChEBI" id="CHEBI:15378"/>
        <dbReference type="ChEBI" id="CHEBI:17268"/>
    </reaction>
</comment>
<dbReference type="NCBIfam" id="TIGR00879">
    <property type="entry name" value="SP"/>
    <property type="match status" value="1"/>
</dbReference>
<comment type="similarity">
    <text evidence="2 8">Belongs to the major facilitator superfamily. Sugar transporter (TC 2.A.1.1) family.</text>
</comment>
<evidence type="ECO:0000313" key="12">
    <source>
        <dbReference type="Proteomes" id="UP000279236"/>
    </source>
</evidence>
<dbReference type="FunFam" id="1.20.1250.20:FF:000061">
    <property type="entry name" value="MFS sugar transporter"/>
    <property type="match status" value="1"/>
</dbReference>
<feature type="transmembrane region" description="Helical" evidence="9">
    <location>
        <begin position="166"/>
        <end position="188"/>
    </location>
</feature>
<dbReference type="PANTHER" id="PTHR48022">
    <property type="entry name" value="PLASTIDIC GLUCOSE TRANSPORTER 4"/>
    <property type="match status" value="1"/>
</dbReference>
<keyword evidence="5 9" id="KW-1133">Transmembrane helix</keyword>
<evidence type="ECO:0000256" key="9">
    <source>
        <dbReference type="SAM" id="Phobius"/>
    </source>
</evidence>
<dbReference type="OrthoDB" id="2544694at2759"/>
<dbReference type="Pfam" id="PF00083">
    <property type="entry name" value="Sugar_tr"/>
    <property type="match status" value="1"/>
</dbReference>
<feature type="transmembrane region" description="Helical" evidence="9">
    <location>
        <begin position="12"/>
        <end position="30"/>
    </location>
</feature>
<dbReference type="AlphaFoldDB" id="A0A427Y1W1"/>
<dbReference type="PROSITE" id="PS50850">
    <property type="entry name" value="MFS"/>
    <property type="match status" value="1"/>
</dbReference>
<feature type="transmembrane region" description="Helical" evidence="9">
    <location>
        <begin position="136"/>
        <end position="154"/>
    </location>
</feature>
<dbReference type="InterPro" id="IPR003663">
    <property type="entry name" value="Sugar/inositol_transpt"/>
</dbReference>
<dbReference type="GO" id="GO:0016020">
    <property type="term" value="C:membrane"/>
    <property type="evidence" value="ECO:0007669"/>
    <property type="project" value="UniProtKB-SubCell"/>
</dbReference>
<evidence type="ECO:0000259" key="10">
    <source>
        <dbReference type="PROSITE" id="PS50850"/>
    </source>
</evidence>
<proteinExistence type="inferred from homology"/>
<dbReference type="GO" id="GO:0005351">
    <property type="term" value="F:carbohydrate:proton symporter activity"/>
    <property type="evidence" value="ECO:0007669"/>
    <property type="project" value="TreeGrafter"/>
</dbReference>
<dbReference type="EMBL" id="RSCE01000003">
    <property type="protein sequence ID" value="RSH84975.1"/>
    <property type="molecule type" value="Genomic_DNA"/>
</dbReference>
<evidence type="ECO:0000256" key="4">
    <source>
        <dbReference type="ARBA" id="ARBA00022692"/>
    </source>
</evidence>
<dbReference type="PANTHER" id="PTHR48022:SF28">
    <property type="entry name" value="MAJOR FACILITATOR SUPERFAMILY (MFS) PROFILE DOMAIN-CONTAINING PROTEIN-RELATED"/>
    <property type="match status" value="1"/>
</dbReference>
<evidence type="ECO:0000256" key="5">
    <source>
        <dbReference type="ARBA" id="ARBA00022989"/>
    </source>
</evidence>
<feature type="transmembrane region" description="Helical" evidence="9">
    <location>
        <begin position="50"/>
        <end position="70"/>
    </location>
</feature>
<feature type="transmembrane region" description="Helical" evidence="9">
    <location>
        <begin position="363"/>
        <end position="387"/>
    </location>
</feature>
<evidence type="ECO:0000313" key="11">
    <source>
        <dbReference type="EMBL" id="RSH84975.1"/>
    </source>
</evidence>
<feature type="transmembrane region" description="Helical" evidence="9">
    <location>
        <begin position="306"/>
        <end position="327"/>
    </location>
</feature>
<protein>
    <recommendedName>
        <fullName evidence="10">Major facilitator superfamily (MFS) profile domain-containing protein</fullName>
    </recommendedName>
</protein>
<gene>
    <name evidence="11" type="ORF">EHS24_006546</name>
</gene>
<dbReference type="InterPro" id="IPR050360">
    <property type="entry name" value="MFS_Sugar_Transporters"/>
</dbReference>
<dbReference type="RefSeq" id="XP_028478423.1">
    <property type="nucleotide sequence ID" value="XM_028621971.1"/>
</dbReference>
<keyword evidence="4 9" id="KW-0812">Transmembrane</keyword>
<dbReference type="GeneID" id="39591089"/>
<feature type="transmembrane region" description="Helical" evidence="9">
    <location>
        <begin position="431"/>
        <end position="449"/>
    </location>
</feature>
<feature type="transmembrane region" description="Helical" evidence="9">
    <location>
        <begin position="333"/>
        <end position="351"/>
    </location>
</feature>
<dbReference type="InterPro" id="IPR036259">
    <property type="entry name" value="MFS_trans_sf"/>
</dbReference>
<keyword evidence="12" id="KW-1185">Reference proteome</keyword>
<reference evidence="11 12" key="1">
    <citation type="submission" date="2018-11" db="EMBL/GenBank/DDBJ databases">
        <title>Genome sequence of Apiotrichum porosum DSM 27194.</title>
        <authorList>
            <person name="Aliyu H."/>
            <person name="Gorte O."/>
            <person name="Ochsenreither K."/>
        </authorList>
    </citation>
    <scope>NUCLEOTIDE SEQUENCE [LARGE SCALE GENOMIC DNA]</scope>
    <source>
        <strain evidence="11 12">DSM 27194</strain>
    </source>
</reference>
<keyword evidence="6 9" id="KW-0472">Membrane</keyword>
<evidence type="ECO:0000256" key="8">
    <source>
        <dbReference type="RuleBase" id="RU003346"/>
    </source>
</evidence>
<dbReference type="InterPro" id="IPR005828">
    <property type="entry name" value="MFS_sugar_transport-like"/>
</dbReference>
<dbReference type="PRINTS" id="PR00171">
    <property type="entry name" value="SUGRTRNSPORT"/>
</dbReference>
<comment type="caution">
    <text evidence="11">The sequence shown here is derived from an EMBL/GenBank/DDBJ whole genome shotgun (WGS) entry which is preliminary data.</text>
</comment>